<evidence type="ECO:0000256" key="3">
    <source>
        <dbReference type="ARBA" id="ARBA00023125"/>
    </source>
</evidence>
<dbReference type="InterPro" id="IPR004107">
    <property type="entry name" value="Integrase_SAM-like_N"/>
</dbReference>
<evidence type="ECO:0000259" key="5">
    <source>
        <dbReference type="PROSITE" id="PS51898"/>
    </source>
</evidence>
<dbReference type="STRING" id="1193011.LEP1GSC058_0205"/>
<sequence length="351" mass="40738">MPPRVKVVQEWINGRVFLRVRMLQFDSGIFDFFKKLPNAKWNRSSSEWLVPRVDSHLSEFIFFSGRFVEAEPDILLLPLKTELLRRNYSRKTEKAYFLYNRAFLRATGKHPCYVEDSDLTGYLDDIHYSRKLSSVTVRSILQALKFYYNSVLGKQFLLSYSIPKREKKIPEALTKDEVFRILKSPVNAKHRLLLSLCYGAGLRVSELVSIRGTDLEWSKNQIRVRQGKGKKDRFTILPKFCKEELRKKVNRFGENAWVFQGQSSGSHIHVRTAERVFESSRDKALVKKEVSIHDLRHAFAIHLLESGTSIKIIQKLLGHVSVRTTEIYARITDPSLLMVQSPLDAFNSTEI</sequence>
<keyword evidence="7" id="KW-1185">Reference proteome</keyword>
<dbReference type="Proteomes" id="UP000014540">
    <property type="component" value="Unassembled WGS sequence"/>
</dbReference>
<dbReference type="InterPro" id="IPR050090">
    <property type="entry name" value="Tyrosine_recombinase_XerCD"/>
</dbReference>
<protein>
    <submittedName>
        <fullName evidence="6">Site-specific recombinase, phage integrase family</fullName>
    </submittedName>
</protein>
<dbReference type="AlphaFoldDB" id="S3UT82"/>
<dbReference type="PROSITE" id="PS51898">
    <property type="entry name" value="TYR_RECOMBINASE"/>
    <property type="match status" value="1"/>
</dbReference>
<evidence type="ECO:0000256" key="4">
    <source>
        <dbReference type="ARBA" id="ARBA00023172"/>
    </source>
</evidence>
<reference evidence="6" key="1">
    <citation type="submission" date="2013-04" db="EMBL/GenBank/DDBJ databases">
        <authorList>
            <person name="Harkins D.M."/>
            <person name="Durkin A.S."/>
            <person name="Selengut J.D."/>
            <person name="Sanka R."/>
            <person name="DePew J."/>
            <person name="Purushe J."/>
            <person name="Ahmed A."/>
            <person name="van der Linden H."/>
            <person name="Goris M.G.A."/>
            <person name="Hartskeerl R.A."/>
            <person name="Vinetz J.M."/>
            <person name="Sutton G.G."/>
            <person name="Nelson W.C."/>
            <person name="Fouts D.E."/>
        </authorList>
    </citation>
    <scope>NUCLEOTIDE SEQUENCE [LARGE SCALE GENOMIC DNA]</scope>
    <source>
        <strain evidence="6">BUT 6</strain>
    </source>
</reference>
<organism evidence="6 7">
    <name type="scientific">Leptospira fainei serovar Hurstbridge str. BUT 6</name>
    <dbReference type="NCBI Taxonomy" id="1193011"/>
    <lineage>
        <taxon>Bacteria</taxon>
        <taxon>Pseudomonadati</taxon>
        <taxon>Spirochaetota</taxon>
        <taxon>Spirochaetia</taxon>
        <taxon>Leptospirales</taxon>
        <taxon>Leptospiraceae</taxon>
        <taxon>Leptospira</taxon>
    </lineage>
</organism>
<dbReference type="InterPro" id="IPR002104">
    <property type="entry name" value="Integrase_catalytic"/>
</dbReference>
<dbReference type="InterPro" id="IPR013762">
    <property type="entry name" value="Integrase-like_cat_sf"/>
</dbReference>
<dbReference type="InterPro" id="IPR010998">
    <property type="entry name" value="Integrase_recombinase_N"/>
</dbReference>
<gene>
    <name evidence="6" type="ORF">LEP1GSC058_0205</name>
</gene>
<dbReference type="Pfam" id="PF00589">
    <property type="entry name" value="Phage_integrase"/>
    <property type="match status" value="1"/>
</dbReference>
<keyword evidence="2" id="KW-0229">DNA integration</keyword>
<dbReference type="SUPFAM" id="SSF56349">
    <property type="entry name" value="DNA breaking-rejoining enzymes"/>
    <property type="match status" value="1"/>
</dbReference>
<dbReference type="Gene3D" id="1.10.150.130">
    <property type="match status" value="1"/>
</dbReference>
<proteinExistence type="inferred from homology"/>
<dbReference type="Pfam" id="PF13495">
    <property type="entry name" value="Phage_int_SAM_4"/>
    <property type="match status" value="1"/>
</dbReference>
<dbReference type="EMBL" id="AKWZ02000012">
    <property type="protein sequence ID" value="EPG72478.1"/>
    <property type="molecule type" value="Genomic_DNA"/>
</dbReference>
<dbReference type="RefSeq" id="WP_016551468.1">
    <property type="nucleotide sequence ID" value="NZ_AKWZ02000012.1"/>
</dbReference>
<dbReference type="Gene3D" id="1.10.443.10">
    <property type="entry name" value="Intergrase catalytic core"/>
    <property type="match status" value="2"/>
</dbReference>
<name>S3UT82_9LEPT</name>
<keyword evidence="3" id="KW-0238">DNA-binding</keyword>
<evidence type="ECO:0000256" key="1">
    <source>
        <dbReference type="ARBA" id="ARBA00008857"/>
    </source>
</evidence>
<dbReference type="GO" id="GO:0015074">
    <property type="term" value="P:DNA integration"/>
    <property type="evidence" value="ECO:0007669"/>
    <property type="project" value="UniProtKB-KW"/>
</dbReference>
<dbReference type="PANTHER" id="PTHR30349">
    <property type="entry name" value="PHAGE INTEGRASE-RELATED"/>
    <property type="match status" value="1"/>
</dbReference>
<keyword evidence="4" id="KW-0233">DNA recombination</keyword>
<evidence type="ECO:0000256" key="2">
    <source>
        <dbReference type="ARBA" id="ARBA00022908"/>
    </source>
</evidence>
<evidence type="ECO:0000313" key="7">
    <source>
        <dbReference type="Proteomes" id="UP000014540"/>
    </source>
</evidence>
<feature type="domain" description="Tyr recombinase" evidence="5">
    <location>
        <begin position="168"/>
        <end position="342"/>
    </location>
</feature>
<dbReference type="InterPro" id="IPR011010">
    <property type="entry name" value="DNA_brk_join_enz"/>
</dbReference>
<comment type="caution">
    <text evidence="6">The sequence shown here is derived from an EMBL/GenBank/DDBJ whole genome shotgun (WGS) entry which is preliminary data.</text>
</comment>
<evidence type="ECO:0000313" key="6">
    <source>
        <dbReference type="EMBL" id="EPG72478.1"/>
    </source>
</evidence>
<dbReference type="OrthoDB" id="341301at2"/>
<dbReference type="GO" id="GO:0003677">
    <property type="term" value="F:DNA binding"/>
    <property type="evidence" value="ECO:0007669"/>
    <property type="project" value="UniProtKB-KW"/>
</dbReference>
<dbReference type="PANTHER" id="PTHR30349:SF64">
    <property type="entry name" value="PROPHAGE INTEGRASE INTD-RELATED"/>
    <property type="match status" value="1"/>
</dbReference>
<accession>S3UT82</accession>
<comment type="similarity">
    <text evidence="1">Belongs to the 'phage' integrase family.</text>
</comment>
<dbReference type="GO" id="GO:0006310">
    <property type="term" value="P:DNA recombination"/>
    <property type="evidence" value="ECO:0007669"/>
    <property type="project" value="UniProtKB-KW"/>
</dbReference>